<name>A0ABP3WAL4_CLOSU</name>
<evidence type="ECO:0000256" key="1">
    <source>
        <dbReference type="ARBA" id="ARBA00023015"/>
    </source>
</evidence>
<evidence type="ECO:0000259" key="4">
    <source>
        <dbReference type="PROSITE" id="PS01124"/>
    </source>
</evidence>
<dbReference type="Proteomes" id="UP001501047">
    <property type="component" value="Unassembled WGS sequence"/>
</dbReference>
<sequence length="144" mass="16877">MSTNSEIISKIVNYIENHIAEDLDLDRIAEISRYSKYHICRMFTNEVGCGIHQYIQRRRLTDAARQLIYTEKTIIEIAFATGYGSQQAFSLAFKRLYLESPQSYRRNKEFWPIQLKYVVNSKILQHKGKVSYGNFNIKCEVKVA</sequence>
<dbReference type="PRINTS" id="PR00032">
    <property type="entry name" value="HTHARAC"/>
</dbReference>
<dbReference type="Gene3D" id="1.10.10.60">
    <property type="entry name" value="Homeodomain-like"/>
    <property type="match status" value="2"/>
</dbReference>
<dbReference type="EMBL" id="BAAACI010000008">
    <property type="protein sequence ID" value="GAA0778090.1"/>
    <property type="molecule type" value="Genomic_DNA"/>
</dbReference>
<keyword evidence="6" id="KW-1185">Reference proteome</keyword>
<protein>
    <submittedName>
        <fullName evidence="5">AraC family transcriptional regulator</fullName>
    </submittedName>
</protein>
<reference evidence="6" key="1">
    <citation type="journal article" date="2019" name="Int. J. Syst. Evol. Microbiol.">
        <title>The Global Catalogue of Microorganisms (GCM) 10K type strain sequencing project: providing services to taxonomists for standard genome sequencing and annotation.</title>
        <authorList>
            <consortium name="The Broad Institute Genomics Platform"/>
            <consortium name="The Broad Institute Genome Sequencing Center for Infectious Disease"/>
            <person name="Wu L."/>
            <person name="Ma J."/>
        </authorList>
    </citation>
    <scope>NUCLEOTIDE SEQUENCE [LARGE SCALE GENOMIC DNA]</scope>
    <source>
        <strain evidence="6">JCM 1417</strain>
    </source>
</reference>
<evidence type="ECO:0000313" key="6">
    <source>
        <dbReference type="Proteomes" id="UP001501047"/>
    </source>
</evidence>
<dbReference type="PANTHER" id="PTHR47504:SF5">
    <property type="entry name" value="RIGHT ORIGIN-BINDING PROTEIN"/>
    <property type="match status" value="1"/>
</dbReference>
<evidence type="ECO:0000256" key="3">
    <source>
        <dbReference type="ARBA" id="ARBA00023163"/>
    </source>
</evidence>
<dbReference type="InterPro" id="IPR020449">
    <property type="entry name" value="Tscrpt_reg_AraC-type_HTH"/>
</dbReference>
<proteinExistence type="predicted"/>
<organism evidence="5 6">
    <name type="scientific">Clostridium subterminale</name>
    <dbReference type="NCBI Taxonomy" id="1550"/>
    <lineage>
        <taxon>Bacteria</taxon>
        <taxon>Bacillati</taxon>
        <taxon>Bacillota</taxon>
        <taxon>Clostridia</taxon>
        <taxon>Eubacteriales</taxon>
        <taxon>Clostridiaceae</taxon>
        <taxon>Clostridium</taxon>
    </lineage>
</organism>
<dbReference type="SMART" id="SM00342">
    <property type="entry name" value="HTH_ARAC"/>
    <property type="match status" value="1"/>
</dbReference>
<dbReference type="InterPro" id="IPR050959">
    <property type="entry name" value="MarA-like"/>
</dbReference>
<dbReference type="InterPro" id="IPR009057">
    <property type="entry name" value="Homeodomain-like_sf"/>
</dbReference>
<dbReference type="PANTHER" id="PTHR47504">
    <property type="entry name" value="RIGHT ORIGIN-BINDING PROTEIN"/>
    <property type="match status" value="1"/>
</dbReference>
<gene>
    <name evidence="5" type="ORF">GCM10008908_34360</name>
</gene>
<dbReference type="InterPro" id="IPR018060">
    <property type="entry name" value="HTH_AraC"/>
</dbReference>
<dbReference type="SUPFAM" id="SSF46689">
    <property type="entry name" value="Homeodomain-like"/>
    <property type="match status" value="2"/>
</dbReference>
<keyword evidence="1" id="KW-0805">Transcription regulation</keyword>
<evidence type="ECO:0000256" key="2">
    <source>
        <dbReference type="ARBA" id="ARBA00023125"/>
    </source>
</evidence>
<accession>A0ABP3WAL4</accession>
<dbReference type="RefSeq" id="WP_343827764.1">
    <property type="nucleotide sequence ID" value="NZ_BAAACI010000008.1"/>
</dbReference>
<comment type="caution">
    <text evidence="5">The sequence shown here is derived from an EMBL/GenBank/DDBJ whole genome shotgun (WGS) entry which is preliminary data.</text>
</comment>
<feature type="domain" description="HTH araC/xylS-type" evidence="4">
    <location>
        <begin position="9"/>
        <end position="107"/>
    </location>
</feature>
<dbReference type="PROSITE" id="PS01124">
    <property type="entry name" value="HTH_ARAC_FAMILY_2"/>
    <property type="match status" value="1"/>
</dbReference>
<keyword evidence="2" id="KW-0238">DNA-binding</keyword>
<dbReference type="Pfam" id="PF12833">
    <property type="entry name" value="HTH_18"/>
    <property type="match status" value="1"/>
</dbReference>
<evidence type="ECO:0000313" key="5">
    <source>
        <dbReference type="EMBL" id="GAA0778090.1"/>
    </source>
</evidence>
<keyword evidence="3" id="KW-0804">Transcription</keyword>